<gene>
    <name evidence="1" type="ORF">M569_10794</name>
</gene>
<reference evidence="1 2" key="1">
    <citation type="journal article" date="2013" name="BMC Genomics">
        <title>The miniature genome of a carnivorous plant Genlisea aurea contains a low number of genes and short non-coding sequences.</title>
        <authorList>
            <person name="Leushkin E.V."/>
            <person name="Sutormin R.A."/>
            <person name="Nabieva E.R."/>
            <person name="Penin A.A."/>
            <person name="Kondrashov A.S."/>
            <person name="Logacheva M.D."/>
        </authorList>
    </citation>
    <scope>NUCLEOTIDE SEQUENCE [LARGE SCALE GENOMIC DNA]</scope>
</reference>
<dbReference type="Proteomes" id="UP000015453">
    <property type="component" value="Unassembled WGS sequence"/>
</dbReference>
<organism evidence="1 2">
    <name type="scientific">Genlisea aurea</name>
    <dbReference type="NCBI Taxonomy" id="192259"/>
    <lineage>
        <taxon>Eukaryota</taxon>
        <taxon>Viridiplantae</taxon>
        <taxon>Streptophyta</taxon>
        <taxon>Embryophyta</taxon>
        <taxon>Tracheophyta</taxon>
        <taxon>Spermatophyta</taxon>
        <taxon>Magnoliopsida</taxon>
        <taxon>eudicotyledons</taxon>
        <taxon>Gunneridae</taxon>
        <taxon>Pentapetalae</taxon>
        <taxon>asterids</taxon>
        <taxon>lamiids</taxon>
        <taxon>Lamiales</taxon>
        <taxon>Lentibulariaceae</taxon>
        <taxon>Genlisea</taxon>
    </lineage>
</organism>
<comment type="caution">
    <text evidence="1">The sequence shown here is derived from an EMBL/GenBank/DDBJ whole genome shotgun (WGS) entry which is preliminary data.</text>
</comment>
<dbReference type="AlphaFoldDB" id="S8DLY8"/>
<feature type="non-terminal residue" evidence="1">
    <location>
        <position position="154"/>
    </location>
</feature>
<keyword evidence="2" id="KW-1185">Reference proteome</keyword>
<feature type="non-terminal residue" evidence="1">
    <location>
        <position position="1"/>
    </location>
</feature>
<accession>S8DLY8</accession>
<protein>
    <submittedName>
        <fullName evidence="1">Uncharacterized protein</fullName>
    </submittedName>
</protein>
<sequence length="154" mass="16899">LTADILSSKLVGDYSFCIRNPQAEWNKAFDYSSDFSFVTECLATTQDLAQRLCTAAEVQIYFKFLKDGARILSPNRNCNSSKWVAGCEAGWACSTDSQEQVDLQNSENAPARTLQCASCCEGFFCPYGITCMMPCPLGSYCPVAKEDTSTGRCV</sequence>
<dbReference type="EMBL" id="AUSU01005123">
    <property type="protein sequence ID" value="EPS63988.1"/>
    <property type="molecule type" value="Genomic_DNA"/>
</dbReference>
<evidence type="ECO:0000313" key="1">
    <source>
        <dbReference type="EMBL" id="EPS63988.1"/>
    </source>
</evidence>
<dbReference type="OrthoDB" id="909885at2759"/>
<proteinExistence type="predicted"/>
<evidence type="ECO:0000313" key="2">
    <source>
        <dbReference type="Proteomes" id="UP000015453"/>
    </source>
</evidence>
<name>S8DLY8_9LAMI</name>